<dbReference type="GO" id="GO:0016020">
    <property type="term" value="C:membrane"/>
    <property type="evidence" value="ECO:0007669"/>
    <property type="project" value="InterPro"/>
</dbReference>
<keyword evidence="2" id="KW-1185">Reference proteome</keyword>
<organism evidence="1 2">
    <name type="scientific">Methylosinus trichosporium (strain ATCC 35070 / NCIMB 11131 / UNIQEM 75 / OB3b)</name>
    <dbReference type="NCBI Taxonomy" id="595536"/>
    <lineage>
        <taxon>Bacteria</taxon>
        <taxon>Pseudomonadati</taxon>
        <taxon>Pseudomonadota</taxon>
        <taxon>Alphaproteobacteria</taxon>
        <taxon>Hyphomicrobiales</taxon>
        <taxon>Methylocystaceae</taxon>
        <taxon>Methylosinus</taxon>
    </lineage>
</organism>
<evidence type="ECO:0000313" key="1">
    <source>
        <dbReference type="EMBL" id="ATQ67241.1"/>
    </source>
</evidence>
<dbReference type="AlphaFoldDB" id="A0A2D2CWV3"/>
<dbReference type="InterPro" id="IPR001893">
    <property type="entry name" value="Cys-rich_GLG1_repeat"/>
</dbReference>
<dbReference type="EMBL" id="CP023737">
    <property type="protein sequence ID" value="ATQ67241.1"/>
    <property type="molecule type" value="Genomic_DNA"/>
</dbReference>
<protein>
    <recommendedName>
        <fullName evidence="3">Cysteine rich repeat-containing protein</fullName>
    </recommendedName>
</protein>
<gene>
    <name evidence="1" type="ORF">CQW49_04525</name>
</gene>
<evidence type="ECO:0008006" key="3">
    <source>
        <dbReference type="Google" id="ProtNLM"/>
    </source>
</evidence>
<name>A0A2D2CWV3_METT3</name>
<sequence length="91" mass="9796">MTAASRFDRMIGVEKMIRRTILIATLFAAAYAPLASAQDQRADLKEALKKACRDDYQQLCNGVMPGGGRILACLRSHSSELSPACAAALPK</sequence>
<evidence type="ECO:0000313" key="2">
    <source>
        <dbReference type="Proteomes" id="UP000230709"/>
    </source>
</evidence>
<dbReference type="STRING" id="595536.GCA_000178815_04257"/>
<proteinExistence type="predicted"/>
<dbReference type="Proteomes" id="UP000230709">
    <property type="component" value="Chromosome"/>
</dbReference>
<dbReference type="Pfam" id="PF00839">
    <property type="entry name" value="Cys_rich_FGFR"/>
    <property type="match status" value="1"/>
</dbReference>
<dbReference type="KEGG" id="mtw:CQW49_04525"/>
<reference evidence="2" key="1">
    <citation type="submission" date="2017-10" db="EMBL/GenBank/DDBJ databases">
        <title>Completed PacBio SMRT sequence of Methylosinus trichosporium OB3b reveals presence of a third large plasmid.</title>
        <authorList>
            <person name="Charles T.C."/>
            <person name="Lynch M.D.J."/>
            <person name="Heil J.R."/>
            <person name="Cheng J."/>
        </authorList>
    </citation>
    <scope>NUCLEOTIDE SEQUENCE [LARGE SCALE GENOMIC DNA]</scope>
    <source>
        <strain evidence="2">OB3b</strain>
    </source>
</reference>
<accession>A0A2D2CWV3</accession>